<reference evidence="4 5" key="1">
    <citation type="journal article" date="2012" name="J. Bacteriol.">
        <title>Genome Sequence of "Candidatus Nitrosoarchaeum limnia" BG20, a Low-Salinity Ammonia-Oxidizing Archaeon from the San Francisco Bay Estuary.</title>
        <authorList>
            <person name="Mosier A.C."/>
            <person name="Allen E.E."/>
            <person name="Kim M."/>
            <person name="Ferriera S."/>
            <person name="Francis C.A."/>
        </authorList>
    </citation>
    <scope>NUCLEOTIDE SEQUENCE [LARGE SCALE GENOMIC DNA]</scope>
    <source>
        <strain evidence="4 5">BG20</strain>
    </source>
</reference>
<dbReference type="InterPro" id="IPR015943">
    <property type="entry name" value="WD40/YVTN_repeat-like_dom_sf"/>
</dbReference>
<dbReference type="SUPFAM" id="SSF51004">
    <property type="entry name" value="C-terminal (heme d1) domain of cytochrome cd1-nitrite reductase"/>
    <property type="match status" value="1"/>
</dbReference>
<feature type="domain" description="YNCE-like beta-propeller" evidence="3">
    <location>
        <begin position="30"/>
        <end position="213"/>
    </location>
</feature>
<dbReference type="InterPro" id="IPR051200">
    <property type="entry name" value="Host-pathogen_enzymatic-act"/>
</dbReference>
<dbReference type="NCBIfam" id="TIGR02276">
    <property type="entry name" value="beta_rpt_yvtn"/>
    <property type="match status" value="1"/>
</dbReference>
<keyword evidence="2" id="KW-1133">Transmembrane helix</keyword>
<feature type="transmembrane region" description="Helical" evidence="2">
    <location>
        <begin position="7"/>
        <end position="28"/>
    </location>
</feature>
<keyword evidence="2" id="KW-0812">Transmembrane</keyword>
<evidence type="ECO:0000256" key="1">
    <source>
        <dbReference type="ARBA" id="ARBA00022729"/>
    </source>
</evidence>
<gene>
    <name evidence="4" type="ORF">BG20_I0851</name>
</gene>
<dbReference type="InterPro" id="IPR011964">
    <property type="entry name" value="YVTN_b-propeller_repeat"/>
</dbReference>
<dbReference type="EMBL" id="AHJG01000183">
    <property type="protein sequence ID" value="EPA05464.1"/>
    <property type="molecule type" value="Genomic_DNA"/>
</dbReference>
<dbReference type="PANTHER" id="PTHR47197">
    <property type="entry name" value="PROTEIN NIRF"/>
    <property type="match status" value="1"/>
</dbReference>
<keyword evidence="1" id="KW-0732">Signal</keyword>
<dbReference type="OrthoDB" id="4734at2157"/>
<dbReference type="InterPro" id="IPR011048">
    <property type="entry name" value="Haem_d1_sf"/>
</dbReference>
<proteinExistence type="predicted"/>
<evidence type="ECO:0000259" key="3">
    <source>
        <dbReference type="Pfam" id="PF21783"/>
    </source>
</evidence>
<organism evidence="4 5">
    <name type="scientific">Candidatus Nitrosarchaeum limnium BG20</name>
    <dbReference type="NCBI Taxonomy" id="859192"/>
    <lineage>
        <taxon>Archaea</taxon>
        <taxon>Nitrososphaerota</taxon>
        <taxon>Nitrososphaeria</taxon>
        <taxon>Nitrosopumilales</taxon>
        <taxon>Nitrosopumilaceae</taxon>
        <taxon>Nitrosarchaeum</taxon>
    </lineage>
</organism>
<sequence>MYRNNIVYGLIGIVFILISGTMETAYAVQDNVVVGNYPRGIGIDSQLNNLYVANYDSGTISVIDSKNMILKNTIIINEKNSHPTKLTVDTKHHLVFVSDKISGKLTVIDGLSNKMLDSKKIGQSLWDLQINSNNGKIYVSDLASNNIIIVDSYTMEIITSIPLKTGPWSITIDHKTNNVYVASGDSEIIYVVDGTKDTIIDSINPGVKPWGISINENTDILYVSSWDANKITMIDIKNNKIIYEILIHSGAWLMDTNQNNGITIISNEHTNELYLISNDYTQYKSISLMDSPQSIVMDPQSNTVFTANPLSNSVTSITYDDGNLKNTSLTGDLNTNSLDDNMILEVLNGILKIPSNHDVDDDLISGLLKNVGITGEFDGNEIASLLIGDYNKKIEMQPKTVQVPGWTTELASMFGNTDDYQIPDKINCDDTSFSSIRDIDNVNAYDIWIKILPICALS</sequence>
<dbReference type="Proteomes" id="UP000014065">
    <property type="component" value="Unassembled WGS sequence"/>
</dbReference>
<evidence type="ECO:0000313" key="5">
    <source>
        <dbReference type="Proteomes" id="UP000014065"/>
    </source>
</evidence>
<dbReference type="InterPro" id="IPR048433">
    <property type="entry name" value="YNCE-like_beta-prop"/>
</dbReference>
<name>S2ESX6_9ARCH</name>
<keyword evidence="5" id="KW-1185">Reference proteome</keyword>
<dbReference type="PANTHER" id="PTHR47197:SF3">
    <property type="entry name" value="DIHYDRO-HEME D1 DEHYDROGENASE"/>
    <property type="match status" value="1"/>
</dbReference>
<comment type="caution">
    <text evidence="4">The sequence shown here is derived from an EMBL/GenBank/DDBJ whole genome shotgun (WGS) entry which is preliminary data.</text>
</comment>
<protein>
    <submittedName>
        <fullName evidence="4">NHL repeat protein</fullName>
    </submittedName>
</protein>
<dbReference type="Gene3D" id="2.130.10.10">
    <property type="entry name" value="YVTN repeat-like/Quinoprotein amine dehydrogenase"/>
    <property type="match status" value="2"/>
</dbReference>
<dbReference type="Pfam" id="PF21783">
    <property type="entry name" value="YNCE"/>
    <property type="match status" value="1"/>
</dbReference>
<accession>S2ESX6</accession>
<keyword evidence="2" id="KW-0472">Membrane</keyword>
<dbReference type="RefSeq" id="WP_010192278.1">
    <property type="nucleotide sequence ID" value="NZ_AHJG01000183.1"/>
</dbReference>
<dbReference type="AlphaFoldDB" id="S2ESX6"/>
<evidence type="ECO:0000256" key="2">
    <source>
        <dbReference type="SAM" id="Phobius"/>
    </source>
</evidence>
<evidence type="ECO:0000313" key="4">
    <source>
        <dbReference type="EMBL" id="EPA05464.1"/>
    </source>
</evidence>